<accession>A0A4R0PDQ1</accession>
<evidence type="ECO:0000256" key="1">
    <source>
        <dbReference type="ARBA" id="ARBA00004651"/>
    </source>
</evidence>
<dbReference type="InterPro" id="IPR000620">
    <property type="entry name" value="EamA_dom"/>
</dbReference>
<dbReference type="EMBL" id="SJST01000002">
    <property type="protein sequence ID" value="TCD15426.1"/>
    <property type="molecule type" value="Genomic_DNA"/>
</dbReference>
<keyword evidence="5 6" id="KW-0472">Membrane</keyword>
<gene>
    <name evidence="8" type="ORF">E0D97_07815</name>
</gene>
<dbReference type="AlphaFoldDB" id="A0A4R0PDQ1"/>
<evidence type="ECO:0000259" key="7">
    <source>
        <dbReference type="Pfam" id="PF00892"/>
    </source>
</evidence>
<protein>
    <submittedName>
        <fullName evidence="8">DMT family transporter</fullName>
    </submittedName>
</protein>
<proteinExistence type="predicted"/>
<keyword evidence="2" id="KW-1003">Cell membrane</keyword>
<keyword evidence="3 6" id="KW-0812">Transmembrane</keyword>
<feature type="transmembrane region" description="Helical" evidence="6">
    <location>
        <begin position="275"/>
        <end position="292"/>
    </location>
</feature>
<dbReference type="Proteomes" id="UP000291301">
    <property type="component" value="Unassembled WGS sequence"/>
</dbReference>
<reference evidence="8 9" key="1">
    <citation type="journal article" date="2015" name="Antonie Van Leeuwenhoek">
        <title>Oricola cellulosilytica gen. nov., sp. nov., a cellulose-degrading bacterium of the family Phyllobacteriaceae isolated from surface seashore water, and emended descriptions of Mesorhizobium loti and Phyllobacterium myrsinacearum.</title>
        <authorList>
            <person name="Hameed A."/>
            <person name="Shahina M."/>
            <person name="Lai W.A."/>
            <person name="Lin S.Y."/>
            <person name="Young L.S."/>
            <person name="Liu Y.C."/>
            <person name="Hsu Y.H."/>
            <person name="Young C.C."/>
        </authorList>
    </citation>
    <scope>NUCLEOTIDE SEQUENCE [LARGE SCALE GENOMIC DNA]</scope>
    <source>
        <strain evidence="8 9">KCTC 52183</strain>
    </source>
</reference>
<evidence type="ECO:0000256" key="2">
    <source>
        <dbReference type="ARBA" id="ARBA00022475"/>
    </source>
</evidence>
<dbReference type="GO" id="GO:0005886">
    <property type="term" value="C:plasma membrane"/>
    <property type="evidence" value="ECO:0007669"/>
    <property type="project" value="UniProtKB-SubCell"/>
</dbReference>
<dbReference type="InterPro" id="IPR037185">
    <property type="entry name" value="EmrE-like"/>
</dbReference>
<evidence type="ECO:0000256" key="3">
    <source>
        <dbReference type="ARBA" id="ARBA00022692"/>
    </source>
</evidence>
<feature type="transmembrane region" description="Helical" evidence="6">
    <location>
        <begin position="188"/>
        <end position="206"/>
    </location>
</feature>
<evidence type="ECO:0000313" key="8">
    <source>
        <dbReference type="EMBL" id="TCD15426.1"/>
    </source>
</evidence>
<evidence type="ECO:0000256" key="4">
    <source>
        <dbReference type="ARBA" id="ARBA00022989"/>
    </source>
</evidence>
<keyword evidence="4 6" id="KW-1133">Transmembrane helix</keyword>
<dbReference type="SUPFAM" id="SSF103481">
    <property type="entry name" value="Multidrug resistance efflux transporter EmrE"/>
    <property type="match status" value="2"/>
</dbReference>
<dbReference type="PANTHER" id="PTHR32322:SF18">
    <property type="entry name" value="S-ADENOSYLMETHIONINE_S-ADENOSYLHOMOCYSTEINE TRANSPORTER"/>
    <property type="match status" value="1"/>
</dbReference>
<feature type="transmembrane region" description="Helical" evidence="6">
    <location>
        <begin position="156"/>
        <end position="176"/>
    </location>
</feature>
<feature type="transmembrane region" description="Helical" evidence="6">
    <location>
        <begin position="98"/>
        <end position="119"/>
    </location>
</feature>
<dbReference type="PANTHER" id="PTHR32322">
    <property type="entry name" value="INNER MEMBRANE TRANSPORTER"/>
    <property type="match status" value="1"/>
</dbReference>
<dbReference type="OrthoDB" id="9806889at2"/>
<comment type="caution">
    <text evidence="8">The sequence shown here is derived from an EMBL/GenBank/DDBJ whole genome shotgun (WGS) entry which is preliminary data.</text>
</comment>
<organism evidence="8 9">
    <name type="scientific">Oricola cellulosilytica</name>
    <dbReference type="NCBI Taxonomy" id="1429082"/>
    <lineage>
        <taxon>Bacteria</taxon>
        <taxon>Pseudomonadati</taxon>
        <taxon>Pseudomonadota</taxon>
        <taxon>Alphaproteobacteria</taxon>
        <taxon>Hyphomicrobiales</taxon>
        <taxon>Ahrensiaceae</taxon>
        <taxon>Oricola</taxon>
    </lineage>
</organism>
<evidence type="ECO:0000256" key="5">
    <source>
        <dbReference type="ARBA" id="ARBA00023136"/>
    </source>
</evidence>
<feature type="domain" description="EamA" evidence="7">
    <location>
        <begin position="10"/>
        <end position="142"/>
    </location>
</feature>
<feature type="transmembrane region" description="Helical" evidence="6">
    <location>
        <begin position="126"/>
        <end position="144"/>
    </location>
</feature>
<feature type="transmembrane region" description="Helical" evidence="6">
    <location>
        <begin position="35"/>
        <end position="58"/>
    </location>
</feature>
<name>A0A4R0PDQ1_9HYPH</name>
<feature type="transmembrane region" description="Helical" evidence="6">
    <location>
        <begin position="218"/>
        <end position="239"/>
    </location>
</feature>
<comment type="subcellular location">
    <subcellularLocation>
        <location evidence="1">Cell membrane</location>
        <topology evidence="1">Multi-pass membrane protein</topology>
    </subcellularLocation>
</comment>
<evidence type="ECO:0000256" key="6">
    <source>
        <dbReference type="SAM" id="Phobius"/>
    </source>
</evidence>
<feature type="transmembrane region" description="Helical" evidence="6">
    <location>
        <begin position="70"/>
        <end position="92"/>
    </location>
</feature>
<feature type="domain" description="EamA" evidence="7">
    <location>
        <begin position="158"/>
        <end position="291"/>
    </location>
</feature>
<keyword evidence="9" id="KW-1185">Reference proteome</keyword>
<evidence type="ECO:0000313" key="9">
    <source>
        <dbReference type="Proteomes" id="UP000291301"/>
    </source>
</evidence>
<dbReference type="InterPro" id="IPR050638">
    <property type="entry name" value="AA-Vitamin_Transporters"/>
</dbReference>
<feature type="transmembrane region" description="Helical" evidence="6">
    <location>
        <begin position="251"/>
        <end position="269"/>
    </location>
</feature>
<dbReference type="RefSeq" id="WP_131567493.1">
    <property type="nucleotide sequence ID" value="NZ_JAINFK010000004.1"/>
</dbReference>
<sequence>MPSSNSSRVAYAFLCFTALFWGGNAIAGKLAVGHISPMTLTAVRWIIAFLILASFSLPQLRRDWRNIRRYLPLLLAYGMTGFALFNIALYTALNHTSAINVTIEQSGMPMLVFLANFLLFGMRVTLAQIVGFLMSILGVALTAANGDLGRLAALDINRGDAIMLLAVVLYGGYSVALRWKPALHWKSLMTVMSFSAMVTALPFAVWEQASGSGKLPDLTGLAVALYTAVFPAILAQIFYMRGVEMIGSNRGSLFINLVPVFGTLLAIAILGEAFYPYHALALILVIGGIWLAERGAGRPKKSGG</sequence>
<dbReference type="Pfam" id="PF00892">
    <property type="entry name" value="EamA"/>
    <property type="match status" value="2"/>
</dbReference>